<dbReference type="SUPFAM" id="SSF52172">
    <property type="entry name" value="CheY-like"/>
    <property type="match status" value="1"/>
</dbReference>
<protein>
    <submittedName>
        <fullName evidence="3">Response regulator rcp1</fullName>
    </submittedName>
</protein>
<gene>
    <name evidence="3" type="primary">rcp1_3</name>
    <name evidence="3" type="ORF">Dcar01_01887</name>
</gene>
<reference evidence="3 4" key="1">
    <citation type="submission" date="2024-02" db="EMBL/GenBank/DDBJ databases">
        <title>Deinococcus carri NBRC 110142.</title>
        <authorList>
            <person name="Ichikawa N."/>
            <person name="Katano-Makiyama Y."/>
            <person name="Hidaka K."/>
        </authorList>
    </citation>
    <scope>NUCLEOTIDE SEQUENCE [LARGE SCALE GENOMIC DNA]</scope>
    <source>
        <strain evidence="3 4">NBRC 110142</strain>
    </source>
</reference>
<feature type="domain" description="Response regulatory" evidence="2">
    <location>
        <begin position="11"/>
        <end position="127"/>
    </location>
</feature>
<dbReference type="EMBL" id="BAABRP010000006">
    <property type="protein sequence ID" value="GAA5513161.1"/>
    <property type="molecule type" value="Genomic_DNA"/>
</dbReference>
<proteinExistence type="predicted"/>
<dbReference type="SMART" id="SM00448">
    <property type="entry name" value="REC"/>
    <property type="match status" value="1"/>
</dbReference>
<feature type="modified residue" description="4-aspartylphosphate" evidence="1">
    <location>
        <position position="62"/>
    </location>
</feature>
<dbReference type="InterPro" id="IPR001789">
    <property type="entry name" value="Sig_transdc_resp-reg_receiver"/>
</dbReference>
<dbReference type="InterPro" id="IPR011006">
    <property type="entry name" value="CheY-like_superfamily"/>
</dbReference>
<keyword evidence="1" id="KW-0597">Phosphoprotein</keyword>
<accession>A0ABP9W7T0</accession>
<evidence type="ECO:0000313" key="3">
    <source>
        <dbReference type="EMBL" id="GAA5513161.1"/>
    </source>
</evidence>
<dbReference type="CDD" id="cd17557">
    <property type="entry name" value="REC_Rcp-like"/>
    <property type="match status" value="1"/>
</dbReference>
<organism evidence="3 4">
    <name type="scientific">Deinococcus carri</name>
    <dbReference type="NCBI Taxonomy" id="1211323"/>
    <lineage>
        <taxon>Bacteria</taxon>
        <taxon>Thermotogati</taxon>
        <taxon>Deinococcota</taxon>
        <taxon>Deinococci</taxon>
        <taxon>Deinococcales</taxon>
        <taxon>Deinococcaceae</taxon>
        <taxon>Deinococcus</taxon>
    </lineage>
</organism>
<comment type="caution">
    <text evidence="3">The sequence shown here is derived from an EMBL/GenBank/DDBJ whole genome shotgun (WGS) entry which is preliminary data.</text>
</comment>
<keyword evidence="4" id="KW-1185">Reference proteome</keyword>
<dbReference type="RefSeq" id="WP_345464378.1">
    <property type="nucleotide sequence ID" value="NZ_BAABRP010000006.1"/>
</dbReference>
<dbReference type="Pfam" id="PF00072">
    <property type="entry name" value="Response_reg"/>
    <property type="match status" value="1"/>
</dbReference>
<dbReference type="PANTHER" id="PTHR44520">
    <property type="entry name" value="RESPONSE REGULATOR RCP1-RELATED"/>
    <property type="match status" value="1"/>
</dbReference>
<dbReference type="Proteomes" id="UP001401887">
    <property type="component" value="Unassembled WGS sequence"/>
</dbReference>
<dbReference type="Gene3D" id="3.40.50.2300">
    <property type="match status" value="1"/>
</dbReference>
<dbReference type="InterPro" id="IPR052893">
    <property type="entry name" value="TCS_response_regulator"/>
</dbReference>
<dbReference type="PROSITE" id="PS50110">
    <property type="entry name" value="RESPONSE_REGULATORY"/>
    <property type="match status" value="1"/>
</dbReference>
<evidence type="ECO:0000313" key="4">
    <source>
        <dbReference type="Proteomes" id="UP001401887"/>
    </source>
</evidence>
<name>A0ABP9W7T0_9DEIO</name>
<sequence length="134" mass="14190">MNGEAGGLRAEVLIAEDNPADIELVLAAVEDCGLPHRLHFVRDGVEALAFLRGGPPRLLILDLNMPRLGGLEVLAALRAEGLTVPTVIFTSSGDAGDRQRALDLGAAAYLLKPVKFSEFCRAVTGLLEEHLPPG</sequence>
<evidence type="ECO:0000259" key="2">
    <source>
        <dbReference type="PROSITE" id="PS50110"/>
    </source>
</evidence>
<evidence type="ECO:0000256" key="1">
    <source>
        <dbReference type="PROSITE-ProRule" id="PRU00169"/>
    </source>
</evidence>